<dbReference type="Proteomes" id="UP001189624">
    <property type="component" value="Chromosome 8"/>
</dbReference>
<feature type="domain" description="HTH myb-type" evidence="9">
    <location>
        <begin position="1"/>
        <end position="57"/>
    </location>
</feature>
<evidence type="ECO:0000259" key="9">
    <source>
        <dbReference type="PROSITE" id="PS51294"/>
    </source>
</evidence>
<gene>
    <name evidence="10" type="ORF">AYBTSS11_LOCUS23033</name>
</gene>
<dbReference type="PROSITE" id="PS50090">
    <property type="entry name" value="MYB_LIKE"/>
    <property type="match status" value="2"/>
</dbReference>
<organism evidence="10 11">
    <name type="scientific">Sphenostylis stenocarpa</name>
    <dbReference type="NCBI Taxonomy" id="92480"/>
    <lineage>
        <taxon>Eukaryota</taxon>
        <taxon>Viridiplantae</taxon>
        <taxon>Streptophyta</taxon>
        <taxon>Embryophyta</taxon>
        <taxon>Tracheophyta</taxon>
        <taxon>Spermatophyta</taxon>
        <taxon>Magnoliopsida</taxon>
        <taxon>eudicotyledons</taxon>
        <taxon>Gunneridae</taxon>
        <taxon>Pentapetalae</taxon>
        <taxon>rosids</taxon>
        <taxon>fabids</taxon>
        <taxon>Fabales</taxon>
        <taxon>Fabaceae</taxon>
        <taxon>Papilionoideae</taxon>
        <taxon>50 kb inversion clade</taxon>
        <taxon>NPAAA clade</taxon>
        <taxon>indigoferoid/millettioid clade</taxon>
        <taxon>Phaseoleae</taxon>
        <taxon>Sphenostylis</taxon>
    </lineage>
</organism>
<keyword evidence="4" id="KW-0238">DNA-binding</keyword>
<dbReference type="InterPro" id="IPR017930">
    <property type="entry name" value="Myb_dom"/>
</dbReference>
<comment type="subcellular location">
    <subcellularLocation>
        <location evidence="1">Nucleus</location>
    </subcellularLocation>
</comment>
<feature type="region of interest" description="Disordered" evidence="7">
    <location>
        <begin position="157"/>
        <end position="180"/>
    </location>
</feature>
<dbReference type="EMBL" id="OY731405">
    <property type="protein sequence ID" value="CAJ1971036.1"/>
    <property type="molecule type" value="Genomic_DNA"/>
</dbReference>
<keyword evidence="2" id="KW-0677">Repeat</keyword>
<evidence type="ECO:0000256" key="1">
    <source>
        <dbReference type="ARBA" id="ARBA00004123"/>
    </source>
</evidence>
<dbReference type="Gramene" id="rna-AYBTSS11_LOCUS23033">
    <property type="protein sequence ID" value="CAJ1971036.1"/>
    <property type="gene ID" value="gene-AYBTSS11_LOCUS23033"/>
</dbReference>
<evidence type="ECO:0000256" key="7">
    <source>
        <dbReference type="SAM" id="MobiDB-lite"/>
    </source>
</evidence>
<dbReference type="InterPro" id="IPR050560">
    <property type="entry name" value="MYB_TF"/>
</dbReference>
<name>A0AA86SR78_9FABA</name>
<protein>
    <submittedName>
        <fullName evidence="10">Uncharacterized protein</fullName>
    </submittedName>
</protein>
<evidence type="ECO:0000313" key="10">
    <source>
        <dbReference type="EMBL" id="CAJ1971036.1"/>
    </source>
</evidence>
<accession>A0AA86SR78</accession>
<keyword evidence="3" id="KW-0805">Transcription regulation</keyword>
<dbReference type="PANTHER" id="PTHR45614:SF82">
    <property type="entry name" value="OS01G0977300 PROTEIN"/>
    <property type="match status" value="1"/>
</dbReference>
<dbReference type="SUPFAM" id="SSF46689">
    <property type="entry name" value="Homeodomain-like"/>
    <property type="match status" value="1"/>
</dbReference>
<evidence type="ECO:0000313" key="11">
    <source>
        <dbReference type="Proteomes" id="UP001189624"/>
    </source>
</evidence>
<dbReference type="GO" id="GO:0000978">
    <property type="term" value="F:RNA polymerase II cis-regulatory region sequence-specific DNA binding"/>
    <property type="evidence" value="ECO:0007669"/>
    <property type="project" value="TreeGrafter"/>
</dbReference>
<evidence type="ECO:0000256" key="4">
    <source>
        <dbReference type="ARBA" id="ARBA00023125"/>
    </source>
</evidence>
<dbReference type="SMART" id="SM00717">
    <property type="entry name" value="SANT"/>
    <property type="match status" value="2"/>
</dbReference>
<evidence type="ECO:0000256" key="3">
    <source>
        <dbReference type="ARBA" id="ARBA00023015"/>
    </source>
</evidence>
<dbReference type="Pfam" id="PF00249">
    <property type="entry name" value="Myb_DNA-binding"/>
    <property type="match status" value="2"/>
</dbReference>
<dbReference type="GO" id="GO:0005634">
    <property type="term" value="C:nucleus"/>
    <property type="evidence" value="ECO:0007669"/>
    <property type="project" value="UniProtKB-SubCell"/>
</dbReference>
<evidence type="ECO:0000259" key="8">
    <source>
        <dbReference type="PROSITE" id="PS50090"/>
    </source>
</evidence>
<keyword evidence="5" id="KW-0804">Transcription</keyword>
<dbReference type="FunFam" id="1.10.10.60:FF:000060">
    <property type="entry name" value="MYB transcription factor"/>
    <property type="match status" value="1"/>
</dbReference>
<feature type="domain" description="Myb-like" evidence="8">
    <location>
        <begin position="54"/>
        <end position="104"/>
    </location>
</feature>
<evidence type="ECO:0000256" key="2">
    <source>
        <dbReference type="ARBA" id="ARBA00022737"/>
    </source>
</evidence>
<evidence type="ECO:0000256" key="5">
    <source>
        <dbReference type="ARBA" id="ARBA00023163"/>
    </source>
</evidence>
<dbReference type="InterPro" id="IPR001005">
    <property type="entry name" value="SANT/Myb"/>
</dbReference>
<proteinExistence type="predicted"/>
<sequence>MFMGTVKGSWSPEEDEMLEKLVKKHGAQKWSVICKGIPGRSSKSCRLRWINQLSPDVEHRPFTPEEDDVLIKARAIHGNKWATISRLLPGRSDNAIKNRWNSSLRRFCVTEQPSSSSAWPSANYPSPVDPFDPFDPSYPFKKQCVNERKEKSIAIPVTTSLSLSPPGERSDADGDRQEEEEKYFESNLNYILDQEKFLGIVRQMIAIEVRNYMDALWQHGMYGPPFPPSSLYWPPRY</sequence>
<dbReference type="PANTHER" id="PTHR45614">
    <property type="entry name" value="MYB PROTEIN-RELATED"/>
    <property type="match status" value="1"/>
</dbReference>
<dbReference type="GO" id="GO:0000981">
    <property type="term" value="F:DNA-binding transcription factor activity, RNA polymerase II-specific"/>
    <property type="evidence" value="ECO:0007669"/>
    <property type="project" value="TreeGrafter"/>
</dbReference>
<feature type="domain" description="Myb-like" evidence="8">
    <location>
        <begin position="7"/>
        <end position="53"/>
    </location>
</feature>
<dbReference type="Gene3D" id="1.10.10.60">
    <property type="entry name" value="Homeodomain-like"/>
    <property type="match status" value="2"/>
</dbReference>
<feature type="domain" description="HTH myb-type" evidence="9">
    <location>
        <begin position="59"/>
        <end position="108"/>
    </location>
</feature>
<reference evidence="10" key="1">
    <citation type="submission" date="2023-10" db="EMBL/GenBank/DDBJ databases">
        <authorList>
            <person name="Domelevo Entfellner J.-B."/>
        </authorList>
    </citation>
    <scope>NUCLEOTIDE SEQUENCE</scope>
</reference>
<keyword evidence="11" id="KW-1185">Reference proteome</keyword>
<dbReference type="InterPro" id="IPR009057">
    <property type="entry name" value="Homeodomain-like_sf"/>
</dbReference>
<dbReference type="AlphaFoldDB" id="A0AA86SR78"/>
<evidence type="ECO:0000256" key="6">
    <source>
        <dbReference type="ARBA" id="ARBA00023242"/>
    </source>
</evidence>
<dbReference type="CDD" id="cd00167">
    <property type="entry name" value="SANT"/>
    <property type="match status" value="2"/>
</dbReference>
<keyword evidence="6" id="KW-0539">Nucleus</keyword>
<dbReference type="PROSITE" id="PS51294">
    <property type="entry name" value="HTH_MYB"/>
    <property type="match status" value="2"/>
</dbReference>